<dbReference type="Gene3D" id="3.30.470.10">
    <property type="match status" value="1"/>
</dbReference>
<keyword evidence="3" id="KW-0456">Lyase</keyword>
<evidence type="ECO:0000313" key="5">
    <source>
        <dbReference type="Proteomes" id="UP001081709"/>
    </source>
</evidence>
<evidence type="ECO:0000313" key="2">
    <source>
        <dbReference type="EMBL" id="MCX7445353.1"/>
    </source>
</evidence>
<dbReference type="Proteomes" id="UP001071478">
    <property type="component" value="Unassembled WGS sequence"/>
</dbReference>
<sequence length="301" mass="32275">MSSTRRSPVILIVEPSGGSNRRHNPELAMIYADDLGVTRGDGIFETLLVRDGAARNLERHLDRFVGSARMLGLPVPDTGQWSRATAEAVAEWEDAGGGEASCVWTYTRGRESTGRPTGWITVKPVPEKVLRQREEGISVLTTPRGYSVTPALPVQGATGGQEPPPWLVTGAKTLNYAANMAALRYAVAKGFDDVIFTDDGRVLEGATSTVVTVTGSTLRTPPPGRDLLPGTTQAALFSHATAHGWTCLEEDMDVTDLLAADSVWLCSSVRLAVRVVRINDRKLPDTTDGVVIRELLTAALG</sequence>
<name>A0A9Q4C940_9CORY</name>
<dbReference type="EC" id="4.1.3.38" evidence="3"/>
<evidence type="ECO:0000313" key="3">
    <source>
        <dbReference type="EMBL" id="MCX7469151.1"/>
    </source>
</evidence>
<dbReference type="Gene3D" id="3.20.10.10">
    <property type="entry name" value="D-amino Acid Aminotransferase, subunit A, domain 2"/>
    <property type="match status" value="1"/>
</dbReference>
<protein>
    <submittedName>
        <fullName evidence="3">Aminodeoxychorismate lyase</fullName>
        <ecNumber evidence="3">4.1.3.38</ecNumber>
    </submittedName>
</protein>
<dbReference type="EMBL" id="JAPMKV010000005">
    <property type="protein sequence ID" value="MCX7445353.1"/>
    <property type="molecule type" value="Genomic_DNA"/>
</dbReference>
<gene>
    <name evidence="2" type="ORF">OS125_08905</name>
    <name evidence="3" type="ORF">OS129_09715</name>
</gene>
<dbReference type="InterPro" id="IPR043132">
    <property type="entry name" value="BCAT-like_C"/>
</dbReference>
<dbReference type="NCBIfam" id="NF005887">
    <property type="entry name" value="PRK07849.1-2"/>
    <property type="match status" value="1"/>
</dbReference>
<dbReference type="InterPro" id="IPR050571">
    <property type="entry name" value="Class-IV_PLP-Dep_Aminotrnsfr"/>
</dbReference>
<dbReference type="NCBIfam" id="NF005886">
    <property type="entry name" value="PRK07849.1-1"/>
    <property type="match status" value="1"/>
</dbReference>
<dbReference type="AlphaFoldDB" id="A0A9Q4C940"/>
<accession>A0A9Q4C940</accession>
<dbReference type="GO" id="GO:0005829">
    <property type="term" value="C:cytosol"/>
    <property type="evidence" value="ECO:0007669"/>
    <property type="project" value="TreeGrafter"/>
</dbReference>
<organism evidence="3 4">
    <name type="scientific">Corynebacterium pygosceleis</name>
    <dbReference type="NCBI Taxonomy" id="2800406"/>
    <lineage>
        <taxon>Bacteria</taxon>
        <taxon>Bacillati</taxon>
        <taxon>Actinomycetota</taxon>
        <taxon>Actinomycetes</taxon>
        <taxon>Mycobacteriales</taxon>
        <taxon>Corynebacteriaceae</taxon>
        <taxon>Corynebacterium</taxon>
    </lineage>
</organism>
<dbReference type="GO" id="GO:0046394">
    <property type="term" value="P:carboxylic acid biosynthetic process"/>
    <property type="evidence" value="ECO:0007669"/>
    <property type="project" value="UniProtKB-ARBA"/>
</dbReference>
<dbReference type="InterPro" id="IPR036038">
    <property type="entry name" value="Aminotransferase-like"/>
</dbReference>
<dbReference type="GO" id="GO:0008696">
    <property type="term" value="F:4-amino-4-deoxychorismate lyase activity"/>
    <property type="evidence" value="ECO:0007669"/>
    <property type="project" value="UniProtKB-EC"/>
</dbReference>
<comment type="similarity">
    <text evidence="1">Belongs to the class-IV pyridoxal-phosphate-dependent aminotransferase family.</text>
</comment>
<evidence type="ECO:0000256" key="1">
    <source>
        <dbReference type="ARBA" id="ARBA00009320"/>
    </source>
</evidence>
<dbReference type="EMBL" id="JAPMKU010000004">
    <property type="protein sequence ID" value="MCX7469151.1"/>
    <property type="molecule type" value="Genomic_DNA"/>
</dbReference>
<keyword evidence="5" id="KW-1185">Reference proteome</keyword>
<dbReference type="SUPFAM" id="SSF56752">
    <property type="entry name" value="D-aminoacid aminotransferase-like PLP-dependent enzymes"/>
    <property type="match status" value="1"/>
</dbReference>
<evidence type="ECO:0000313" key="4">
    <source>
        <dbReference type="Proteomes" id="UP001071478"/>
    </source>
</evidence>
<dbReference type="Proteomes" id="UP001081709">
    <property type="component" value="Unassembled WGS sequence"/>
</dbReference>
<dbReference type="PANTHER" id="PTHR42743:SF11">
    <property type="entry name" value="AMINODEOXYCHORISMATE LYASE"/>
    <property type="match status" value="1"/>
</dbReference>
<reference evidence="3" key="1">
    <citation type="submission" date="2022-11" db="EMBL/GenBank/DDBJ databases">
        <title>Corynebacterium sp. isolated from Penguins.</title>
        <authorList>
            <person name="Sedlar K."/>
            <person name="Svec P."/>
        </authorList>
    </citation>
    <scope>NUCLEOTIDE SEQUENCE</scope>
    <source>
        <strain evidence="2">P7003</strain>
        <strain evidence="3">P7374</strain>
    </source>
</reference>
<dbReference type="Pfam" id="PF01063">
    <property type="entry name" value="Aminotran_4"/>
    <property type="match status" value="1"/>
</dbReference>
<comment type="caution">
    <text evidence="3">The sequence shown here is derived from an EMBL/GenBank/DDBJ whole genome shotgun (WGS) entry which is preliminary data.</text>
</comment>
<proteinExistence type="inferred from homology"/>
<dbReference type="RefSeq" id="WP_200253381.1">
    <property type="nucleotide sequence ID" value="NZ_JAENIQ020000004.1"/>
</dbReference>
<dbReference type="PANTHER" id="PTHR42743">
    <property type="entry name" value="AMINO-ACID AMINOTRANSFERASE"/>
    <property type="match status" value="1"/>
</dbReference>
<dbReference type="InterPro" id="IPR043131">
    <property type="entry name" value="BCAT-like_N"/>
</dbReference>
<dbReference type="InterPro" id="IPR001544">
    <property type="entry name" value="Aminotrans_IV"/>
</dbReference>